<dbReference type="Pfam" id="PF00031">
    <property type="entry name" value="Cystatin"/>
    <property type="match status" value="2"/>
</dbReference>
<keyword evidence="3 7" id="KW-0732">Signal</keyword>
<dbReference type="AlphaFoldDB" id="A0A2D0RVB8"/>
<evidence type="ECO:0000256" key="5">
    <source>
        <dbReference type="ARBA" id="ARBA00023180"/>
    </source>
</evidence>
<keyword evidence="5" id="KW-0325">Glycoprotein</keyword>
<dbReference type="GO" id="GO:0030195">
    <property type="term" value="P:negative regulation of blood coagulation"/>
    <property type="evidence" value="ECO:0007669"/>
    <property type="project" value="TreeGrafter"/>
</dbReference>
<proteinExistence type="predicted"/>
<feature type="domain" description="Cystatin kininogen-type" evidence="8">
    <location>
        <begin position="30"/>
        <end position="133"/>
    </location>
</feature>
<feature type="chain" id="PRO_5012022591" evidence="7">
    <location>
        <begin position="23"/>
        <end position="371"/>
    </location>
</feature>
<name>A0A2D0RVB8_ICTPU</name>
<reference evidence="9" key="1">
    <citation type="journal article" date="2016" name="Nat. Commun.">
        <title>The channel catfish genome sequence provides insights into the evolution of scale formation in teleosts.</title>
        <authorList>
            <person name="Liu Z."/>
            <person name="Liu S."/>
            <person name="Yao J."/>
            <person name="Bao L."/>
            <person name="Zhang J."/>
            <person name="Li Y."/>
            <person name="Jiang C."/>
            <person name="Sun L."/>
            <person name="Wang R."/>
            <person name="Zhang Y."/>
            <person name="Zhou T."/>
            <person name="Zeng Q."/>
            <person name="Fu Q."/>
            <person name="Gao S."/>
            <person name="Li N."/>
            <person name="Koren S."/>
            <person name="Jiang Y."/>
            <person name="Zimin A."/>
            <person name="Xu P."/>
            <person name="Phillippy A.M."/>
            <person name="Geng X."/>
            <person name="Song L."/>
            <person name="Sun F."/>
            <person name="Li C."/>
            <person name="Wang X."/>
            <person name="Chen A."/>
            <person name="Jin Y."/>
            <person name="Yuan Z."/>
            <person name="Yang Y."/>
            <person name="Tan S."/>
            <person name="Peatman E."/>
            <person name="Lu J."/>
            <person name="Qin Z."/>
            <person name="Dunham R."/>
            <person name="Li Z."/>
            <person name="Sonstegard T."/>
            <person name="Feng J."/>
            <person name="Danzmann R.G."/>
            <person name="Schroeder S."/>
            <person name="Scheffler B."/>
            <person name="Duke M.V."/>
            <person name="Ballard L."/>
            <person name="Kucuktas H."/>
            <person name="Kaltenboeck L."/>
            <person name="Liu H."/>
            <person name="Armbruster J."/>
            <person name="Xie Y."/>
            <person name="Kirby M.L."/>
            <person name="Tian Y."/>
            <person name="Flanagan M.E."/>
            <person name="Mu W."/>
            <person name="Waldbieser G.C."/>
        </authorList>
    </citation>
    <scope>NUCLEOTIDE SEQUENCE [LARGE SCALE GENOMIC DNA]</scope>
    <source>
        <strain evidence="9">SDA103</strain>
    </source>
</reference>
<feature type="compositionally biased region" description="Polar residues" evidence="6">
    <location>
        <begin position="297"/>
        <end position="309"/>
    </location>
</feature>
<dbReference type="SUPFAM" id="SSF54403">
    <property type="entry name" value="Cystatin/monellin"/>
    <property type="match status" value="2"/>
</dbReference>
<evidence type="ECO:0000313" key="9">
    <source>
        <dbReference type="Proteomes" id="UP000221080"/>
    </source>
</evidence>
<keyword evidence="1" id="KW-0646">Protease inhibitor</keyword>
<sequence length="371" mass="41627">MQGHRIWVILALTWLFCSGSHSSEQTRLQCDDPNVQDAVVLVLVAHNKELTEGNQLALYQILEAAKTQNESGEVLSVHFTARESDCAAGEEKSWQECDYLQDSSKLLRHCRAKLLLKETNEIFAQHCSVEPPLVAEPRPPCLGCPESINVYSEDIKEPLSYSISKANIQNEHTHHFLFSSIAWATRQVIAGFRYRLRFDLQKSNCTKESFKDITEECHPDHTEPAFINCNSTVDVAPWRHELPDSSVNCEPGRLKTGFVTRRRPPGWSPLRNIHDFAAKPTKDKSSEESHEGKTLCVTPTKSQNPNTDSKPSHPTAVVLTPNATSFICPSKPWKVFDVKIAVPPRPPPPPPRPDPVQVGFADKDLIDIVNE</sequence>
<feature type="signal peptide" evidence="7">
    <location>
        <begin position="1"/>
        <end position="22"/>
    </location>
</feature>
<dbReference type="GeneID" id="108271383"/>
<protein>
    <submittedName>
        <fullName evidence="10">Kininogen-1</fullName>
    </submittedName>
</protein>
<evidence type="ECO:0000256" key="6">
    <source>
        <dbReference type="SAM" id="MobiDB-lite"/>
    </source>
</evidence>
<dbReference type="KEGG" id="ipu:108271383"/>
<dbReference type="SMART" id="SM00043">
    <property type="entry name" value="CY"/>
    <property type="match status" value="2"/>
</dbReference>
<evidence type="ECO:0000313" key="10">
    <source>
        <dbReference type="RefSeq" id="XP_017334447.1"/>
    </source>
</evidence>
<dbReference type="InterPro" id="IPR046350">
    <property type="entry name" value="Cystatin_sf"/>
</dbReference>
<dbReference type="InterPro" id="IPR027358">
    <property type="entry name" value="Kininogen-type_cystatin_dom"/>
</dbReference>
<dbReference type="CTD" id="3827"/>
<feature type="domain" description="Cystatin kininogen-type" evidence="8">
    <location>
        <begin position="150"/>
        <end position="255"/>
    </location>
</feature>
<keyword evidence="2" id="KW-0789">Thiol protease inhibitor</keyword>
<dbReference type="RefSeq" id="XP_017334447.1">
    <property type="nucleotide sequence ID" value="XM_017478958.3"/>
</dbReference>
<gene>
    <name evidence="10" type="primary">kng1</name>
</gene>
<dbReference type="Proteomes" id="UP000221080">
    <property type="component" value="Chromosome 10"/>
</dbReference>
<keyword evidence="9" id="KW-1185">Reference proteome</keyword>
<feature type="compositionally biased region" description="Basic and acidic residues" evidence="6">
    <location>
        <begin position="278"/>
        <end position="293"/>
    </location>
</feature>
<dbReference type="GO" id="GO:0007204">
    <property type="term" value="P:positive regulation of cytosolic calcium ion concentration"/>
    <property type="evidence" value="ECO:0007669"/>
    <property type="project" value="TreeGrafter"/>
</dbReference>
<organism evidence="9 10">
    <name type="scientific">Ictalurus punctatus</name>
    <name type="common">Channel catfish</name>
    <name type="synonym">Silurus punctatus</name>
    <dbReference type="NCBI Taxonomy" id="7998"/>
    <lineage>
        <taxon>Eukaryota</taxon>
        <taxon>Metazoa</taxon>
        <taxon>Chordata</taxon>
        <taxon>Craniata</taxon>
        <taxon>Vertebrata</taxon>
        <taxon>Euteleostomi</taxon>
        <taxon>Actinopterygii</taxon>
        <taxon>Neopterygii</taxon>
        <taxon>Teleostei</taxon>
        <taxon>Ostariophysi</taxon>
        <taxon>Siluriformes</taxon>
        <taxon>Ictaluridae</taxon>
        <taxon>Ictalurus</taxon>
    </lineage>
</organism>
<dbReference type="FunFam" id="3.10.450.10:FF:000002">
    <property type="entry name" value="Kininogen 1"/>
    <property type="match status" value="1"/>
</dbReference>
<dbReference type="OrthoDB" id="9937817at2759"/>
<dbReference type="InterPro" id="IPR050735">
    <property type="entry name" value="Kininogen_Fetuin_HRG"/>
</dbReference>
<dbReference type="Gene3D" id="3.10.450.10">
    <property type="match status" value="2"/>
</dbReference>
<accession>A0A2D0RVB8</accession>
<dbReference type="GO" id="GO:0072562">
    <property type="term" value="C:blood microparticle"/>
    <property type="evidence" value="ECO:0007669"/>
    <property type="project" value="TreeGrafter"/>
</dbReference>
<evidence type="ECO:0000256" key="4">
    <source>
        <dbReference type="ARBA" id="ARBA00023157"/>
    </source>
</evidence>
<dbReference type="STRING" id="7998.ENSIPUP00000036757"/>
<evidence type="ECO:0000256" key="1">
    <source>
        <dbReference type="ARBA" id="ARBA00022690"/>
    </source>
</evidence>
<dbReference type="PROSITE" id="PS51647">
    <property type="entry name" value="CYSTATIN_KININOGEN"/>
    <property type="match status" value="2"/>
</dbReference>
<evidence type="ECO:0000259" key="8">
    <source>
        <dbReference type="PROSITE" id="PS51647"/>
    </source>
</evidence>
<dbReference type="PANTHER" id="PTHR13814">
    <property type="entry name" value="FETUIN"/>
    <property type="match status" value="1"/>
</dbReference>
<feature type="region of interest" description="Disordered" evidence="6">
    <location>
        <begin position="278"/>
        <end position="316"/>
    </location>
</feature>
<evidence type="ECO:0000256" key="7">
    <source>
        <dbReference type="SAM" id="SignalP"/>
    </source>
</evidence>
<dbReference type="GO" id="GO:0004869">
    <property type="term" value="F:cysteine-type endopeptidase inhibitor activity"/>
    <property type="evidence" value="ECO:0007669"/>
    <property type="project" value="UniProtKB-KW"/>
</dbReference>
<evidence type="ECO:0000256" key="3">
    <source>
        <dbReference type="ARBA" id="ARBA00022729"/>
    </source>
</evidence>
<dbReference type="PANTHER" id="PTHR13814:SF12">
    <property type="entry name" value="KININOGEN-1"/>
    <property type="match status" value="1"/>
</dbReference>
<dbReference type="InterPro" id="IPR000010">
    <property type="entry name" value="Cystatin_dom"/>
</dbReference>
<keyword evidence="4" id="KW-1015">Disulfide bond</keyword>
<dbReference type="CDD" id="cd00042">
    <property type="entry name" value="CY"/>
    <property type="match status" value="2"/>
</dbReference>
<reference evidence="10" key="2">
    <citation type="submission" date="2025-08" db="UniProtKB">
        <authorList>
            <consortium name="RefSeq"/>
        </authorList>
    </citation>
    <scope>IDENTIFICATION</scope>
    <source>
        <tissue evidence="10">Blood</tissue>
    </source>
</reference>
<evidence type="ECO:0000256" key="2">
    <source>
        <dbReference type="ARBA" id="ARBA00022704"/>
    </source>
</evidence>